<dbReference type="InterPro" id="IPR018628">
    <property type="entry name" value="Coa3_CC"/>
</dbReference>
<dbReference type="GeneTree" id="ENSGT00390000016262"/>
<dbReference type="PANTHER" id="PTHR15642">
    <property type="entry name" value="CYTOCHROME C OXIDASE ASSEMBLY FACTOR 3, MITOCHONDRIAL"/>
    <property type="match status" value="1"/>
</dbReference>
<dbReference type="Proteomes" id="UP000694569">
    <property type="component" value="Unplaced"/>
</dbReference>
<keyword evidence="8" id="KW-0999">Mitochondrion inner membrane</keyword>
<evidence type="ECO:0000259" key="10">
    <source>
        <dbReference type="Pfam" id="PF09813"/>
    </source>
</evidence>
<organism evidence="11 12">
    <name type="scientific">Leptobrachium leishanense</name>
    <name type="common">Leishan spiny toad</name>
    <dbReference type="NCBI Taxonomy" id="445787"/>
    <lineage>
        <taxon>Eukaryota</taxon>
        <taxon>Metazoa</taxon>
        <taxon>Chordata</taxon>
        <taxon>Craniata</taxon>
        <taxon>Vertebrata</taxon>
        <taxon>Euteleostomi</taxon>
        <taxon>Amphibia</taxon>
        <taxon>Batrachia</taxon>
        <taxon>Anura</taxon>
        <taxon>Pelobatoidea</taxon>
        <taxon>Megophryidae</taxon>
        <taxon>Leptobrachium</taxon>
    </lineage>
</organism>
<evidence type="ECO:0000256" key="1">
    <source>
        <dbReference type="ARBA" id="ARBA00003429"/>
    </source>
</evidence>
<evidence type="ECO:0000256" key="2">
    <source>
        <dbReference type="ARBA" id="ARBA00004304"/>
    </source>
</evidence>
<accession>A0A8C5MMV2</accession>
<comment type="similarity">
    <text evidence="3 8">Belongs to the COA3 family.</text>
</comment>
<evidence type="ECO:0000313" key="11">
    <source>
        <dbReference type="Ensembl" id="ENSLLEP00000016577.1"/>
    </source>
</evidence>
<comment type="function">
    <text evidence="1">Core component of the MITRAC (mitochondrial translation regulation assembly intermediate of cytochrome c oxidase complex) complex, that regulates cytochrome c oxidase assembly. MITRAC complexes regulate both translation of mitochondrial encoded components and assembly of nuclear-encoded components imported in mitochondrion. Required for efficient translation of MT-CO1 and mitochondrial respiratory chain complex IV assembly.</text>
</comment>
<evidence type="ECO:0000256" key="9">
    <source>
        <dbReference type="SAM" id="MobiDB-lite"/>
    </source>
</evidence>
<sequence length="101" mass="11063">MAEQGGSSQGSPAKVAQRIDPKTERLTPEQRASMQRAETAAWGRKAAKMRNRNRLTGLLIGGIVLGIYGYTFYSVPQEKFLDELEGDAKVARANHLKTSAN</sequence>
<evidence type="ECO:0000313" key="12">
    <source>
        <dbReference type="Proteomes" id="UP000694569"/>
    </source>
</evidence>
<reference evidence="11" key="2">
    <citation type="submission" date="2025-09" db="UniProtKB">
        <authorList>
            <consortium name="Ensembl"/>
        </authorList>
    </citation>
    <scope>IDENTIFICATION</scope>
</reference>
<feature type="transmembrane region" description="Helical" evidence="8">
    <location>
        <begin position="55"/>
        <end position="73"/>
    </location>
</feature>
<dbReference type="GO" id="GO:0033617">
    <property type="term" value="P:mitochondrial respiratory chain complex IV assembly"/>
    <property type="evidence" value="ECO:0007669"/>
    <property type="project" value="UniProtKB-UniRule"/>
</dbReference>
<dbReference type="PANTHER" id="PTHR15642:SF3">
    <property type="entry name" value="CYTOCHROME C OXIDASE ASSEMBLY FACTOR 3 HOMOLOG, MITOCHONDRIAL"/>
    <property type="match status" value="1"/>
</dbReference>
<keyword evidence="5 8" id="KW-1133">Transmembrane helix</keyword>
<dbReference type="OrthoDB" id="10018333at2759"/>
<feature type="compositionally biased region" description="Polar residues" evidence="9">
    <location>
        <begin position="1"/>
        <end position="11"/>
    </location>
</feature>
<keyword evidence="12" id="KW-1185">Reference proteome</keyword>
<dbReference type="Pfam" id="PF09813">
    <property type="entry name" value="Coa3_cc"/>
    <property type="match status" value="1"/>
</dbReference>
<evidence type="ECO:0000256" key="4">
    <source>
        <dbReference type="ARBA" id="ARBA00022692"/>
    </source>
</evidence>
<proteinExistence type="inferred from homology"/>
<evidence type="ECO:0000256" key="5">
    <source>
        <dbReference type="ARBA" id="ARBA00022989"/>
    </source>
</evidence>
<protein>
    <recommendedName>
        <fullName evidence="8">Cytochrome c oxidase assembly factor 3</fullName>
    </recommendedName>
</protein>
<dbReference type="Ensembl" id="ENSLLET00000017208.1">
    <property type="protein sequence ID" value="ENSLLEP00000016577.1"/>
    <property type="gene ID" value="ENSLLEG00000010558.1"/>
</dbReference>
<evidence type="ECO:0000256" key="3">
    <source>
        <dbReference type="ARBA" id="ARBA00007035"/>
    </source>
</evidence>
<name>A0A8C5MMV2_9ANUR</name>
<evidence type="ECO:0000256" key="6">
    <source>
        <dbReference type="ARBA" id="ARBA00023128"/>
    </source>
</evidence>
<comment type="subcellular location">
    <subcellularLocation>
        <location evidence="2">Mitochondrion membrane</location>
        <topology evidence="2">Single-pass membrane protein</topology>
    </subcellularLocation>
</comment>
<dbReference type="AlphaFoldDB" id="A0A8C5MMV2"/>
<dbReference type="InterPro" id="IPR041752">
    <property type="entry name" value="Coa3"/>
</dbReference>
<evidence type="ECO:0000256" key="7">
    <source>
        <dbReference type="ARBA" id="ARBA00023136"/>
    </source>
</evidence>
<keyword evidence="4 8" id="KW-0812">Transmembrane</keyword>
<feature type="region of interest" description="Disordered" evidence="9">
    <location>
        <begin position="1"/>
        <end position="35"/>
    </location>
</feature>
<reference evidence="11" key="1">
    <citation type="submission" date="2025-08" db="UniProtKB">
        <authorList>
            <consortium name="Ensembl"/>
        </authorList>
    </citation>
    <scope>IDENTIFICATION</scope>
</reference>
<comment type="function">
    <text evidence="8">Required for assembly of cytochrome c oxidase (complex IV).</text>
</comment>
<comment type="subunit">
    <text evidence="8">Component of 250-400 kDa complexes called cytochrome oxidase assembly intermediates or COA complexes.</text>
</comment>
<keyword evidence="6 8" id="KW-0496">Mitochondrion</keyword>
<feature type="domain" description="Cytochrome c oxidase assembly factor 3 mitochondrial coiled-coil" evidence="10">
    <location>
        <begin position="42"/>
        <end position="85"/>
    </location>
</feature>
<evidence type="ECO:0000256" key="8">
    <source>
        <dbReference type="RuleBase" id="RU367056"/>
    </source>
</evidence>
<gene>
    <name evidence="11" type="primary">COA3</name>
</gene>
<dbReference type="GO" id="GO:0005743">
    <property type="term" value="C:mitochondrial inner membrane"/>
    <property type="evidence" value="ECO:0007669"/>
    <property type="project" value="UniProtKB-UniRule"/>
</dbReference>
<keyword evidence="7 8" id="KW-0472">Membrane</keyword>
<feature type="compositionally biased region" description="Basic and acidic residues" evidence="9">
    <location>
        <begin position="17"/>
        <end position="28"/>
    </location>
</feature>